<evidence type="ECO:0000256" key="2">
    <source>
        <dbReference type="ARBA" id="ARBA00009800"/>
    </source>
</evidence>
<comment type="similarity">
    <text evidence="2">Belongs to the glycosyl hydrolase 79 family.</text>
</comment>
<protein>
    <submittedName>
        <fullName evidence="12">Uncharacterized protein</fullName>
    </submittedName>
</protein>
<comment type="caution">
    <text evidence="12">The sequence shown here is derived from an EMBL/GenBank/DDBJ whole genome shotgun (WGS) entry which is preliminary data.</text>
</comment>
<evidence type="ECO:0000256" key="5">
    <source>
        <dbReference type="ARBA" id="ARBA00022801"/>
    </source>
</evidence>
<dbReference type="PANTHER" id="PTHR14363:SF17">
    <property type="entry name" value="HEPARANASE-LIKE PROTEIN 3"/>
    <property type="match status" value="1"/>
</dbReference>
<dbReference type="GO" id="GO:0004566">
    <property type="term" value="F:beta-glucuronidase activity"/>
    <property type="evidence" value="ECO:0007669"/>
    <property type="project" value="TreeGrafter"/>
</dbReference>
<dbReference type="SUPFAM" id="SSF51445">
    <property type="entry name" value="(Trans)glycosidases"/>
    <property type="match status" value="1"/>
</dbReference>
<dbReference type="AlphaFoldDB" id="A0A8T0ID02"/>
<keyword evidence="8" id="KW-0458">Lysosome</keyword>
<feature type="signal peptide" evidence="11">
    <location>
        <begin position="1"/>
        <end position="30"/>
    </location>
</feature>
<dbReference type="GO" id="GO:0005576">
    <property type="term" value="C:extracellular region"/>
    <property type="evidence" value="ECO:0007669"/>
    <property type="project" value="UniProtKB-SubCell"/>
</dbReference>
<keyword evidence="3" id="KW-0964">Secreted</keyword>
<dbReference type="GO" id="GO:0009505">
    <property type="term" value="C:plant-type cell wall"/>
    <property type="evidence" value="ECO:0007669"/>
    <property type="project" value="TreeGrafter"/>
</dbReference>
<evidence type="ECO:0000256" key="9">
    <source>
        <dbReference type="ARBA" id="ARBA00023765"/>
    </source>
</evidence>
<dbReference type="InterPro" id="IPR017853">
    <property type="entry name" value="GH"/>
</dbReference>
<dbReference type="Proteomes" id="UP000822688">
    <property type="component" value="Chromosome 4"/>
</dbReference>
<keyword evidence="7" id="KW-0325">Glycoprotein</keyword>
<reference evidence="12" key="1">
    <citation type="submission" date="2020-06" db="EMBL/GenBank/DDBJ databases">
        <title>WGS assembly of Ceratodon purpureus strain R40.</title>
        <authorList>
            <person name="Carey S.B."/>
            <person name="Jenkins J."/>
            <person name="Shu S."/>
            <person name="Lovell J.T."/>
            <person name="Sreedasyam A."/>
            <person name="Maumus F."/>
            <person name="Tiley G.P."/>
            <person name="Fernandez-Pozo N."/>
            <person name="Barry K."/>
            <person name="Chen C."/>
            <person name="Wang M."/>
            <person name="Lipzen A."/>
            <person name="Daum C."/>
            <person name="Saski C.A."/>
            <person name="Payton A.C."/>
            <person name="Mcbreen J.C."/>
            <person name="Conrad R.E."/>
            <person name="Kollar L.M."/>
            <person name="Olsson S."/>
            <person name="Huttunen S."/>
            <person name="Landis J.B."/>
            <person name="Wickett N.J."/>
            <person name="Johnson M.G."/>
            <person name="Rensing S.A."/>
            <person name="Grimwood J."/>
            <person name="Schmutz J."/>
            <person name="Mcdaniel S.F."/>
        </authorList>
    </citation>
    <scope>NUCLEOTIDE SEQUENCE</scope>
    <source>
        <strain evidence="12">R40</strain>
    </source>
</reference>
<dbReference type="PANTHER" id="PTHR14363">
    <property type="entry name" value="HEPARANASE-RELATED"/>
    <property type="match status" value="1"/>
</dbReference>
<dbReference type="InterPro" id="IPR005199">
    <property type="entry name" value="Glyco_hydro_79"/>
</dbReference>
<name>A0A8T0ID02_CERPU</name>
<evidence type="ECO:0000256" key="4">
    <source>
        <dbReference type="ARBA" id="ARBA00022729"/>
    </source>
</evidence>
<sequence>MRMVEKHKKASMKELVQWLLTTSMLLSASASRMCSNNTGTSCEKSDDVLLVEVDGSAILATTDEAFICATLDWWPPDKCDYGSCAWGQVSLLNLDLSNPLLEKSLKALYPFRIRLGGTLQDHIVYDVGLNPTQSCLPIVKDEAYMFGFREGCLSMGRWIALNTLFAKTGTLVAFGLNALFRRPKIGDVWGPWDSSNARDFIEFTINQGIQVEAWELGNELTAYGVGTTISPEQYAQDVKELRLIIDSLYEGFPRRPLLVAPDGFFNPQWFTVFLNDSGPGIVDVVTRHIYNLGPGVSTDLVDKILNTSYLDNELGHFRAVREILQTTAPWASSWVGEAGGAYNSGHHLVTDAFVFSFWYLDQLGMAASFDNKAYCRQSLIGGNYGLLNTTTFQPNPDMYSALLWKRLMGSRVLATAIDGYPQMRTYTHCQQGTTTGGLTLLLMNLSNSTVNVAVNLLSHPKAETMSHGVKKSKYQLIPKKSKVLKPPTTRSEYHLSAPYLHSQTVMLNGSPLELTQSGDYPSLDPITKENTSPHYKQVCRFSLRILRTVSPLTLRCTTMDYPCDQAEFLEFGRTFS</sequence>
<evidence type="ECO:0000256" key="6">
    <source>
        <dbReference type="ARBA" id="ARBA00023136"/>
    </source>
</evidence>
<organism evidence="12 13">
    <name type="scientific">Ceratodon purpureus</name>
    <name type="common">Fire moss</name>
    <name type="synonym">Dicranum purpureum</name>
    <dbReference type="NCBI Taxonomy" id="3225"/>
    <lineage>
        <taxon>Eukaryota</taxon>
        <taxon>Viridiplantae</taxon>
        <taxon>Streptophyta</taxon>
        <taxon>Embryophyta</taxon>
        <taxon>Bryophyta</taxon>
        <taxon>Bryophytina</taxon>
        <taxon>Bryopsida</taxon>
        <taxon>Dicranidae</taxon>
        <taxon>Pseudoditrichales</taxon>
        <taxon>Ditrichaceae</taxon>
        <taxon>Ceratodon</taxon>
    </lineage>
</organism>
<dbReference type="Pfam" id="PF03662">
    <property type="entry name" value="Glyco_hydro_79n"/>
    <property type="match status" value="1"/>
</dbReference>
<evidence type="ECO:0000256" key="11">
    <source>
        <dbReference type="SAM" id="SignalP"/>
    </source>
</evidence>
<dbReference type="GO" id="GO:0005765">
    <property type="term" value="C:lysosomal membrane"/>
    <property type="evidence" value="ECO:0007669"/>
    <property type="project" value="UniProtKB-SubCell"/>
</dbReference>
<keyword evidence="6" id="KW-0472">Membrane</keyword>
<keyword evidence="5" id="KW-0378">Hydrolase</keyword>
<evidence type="ECO:0000256" key="10">
    <source>
        <dbReference type="ARBA" id="ARBA00055929"/>
    </source>
</evidence>
<dbReference type="FunFam" id="3.20.20.80:FF:000023">
    <property type="entry name" value="heparanase-like protein 3"/>
    <property type="match status" value="1"/>
</dbReference>
<evidence type="ECO:0000256" key="3">
    <source>
        <dbReference type="ARBA" id="ARBA00022525"/>
    </source>
</evidence>
<accession>A0A8T0ID02</accession>
<feature type="chain" id="PRO_5035871647" evidence="11">
    <location>
        <begin position="31"/>
        <end position="576"/>
    </location>
</feature>
<evidence type="ECO:0000313" key="13">
    <source>
        <dbReference type="Proteomes" id="UP000822688"/>
    </source>
</evidence>
<comment type="subcellular location">
    <subcellularLocation>
        <location evidence="9">Lysosome membrane</location>
        <topology evidence="9">Peripheral membrane protein</topology>
    </subcellularLocation>
    <subcellularLocation>
        <location evidence="1">Secreted</location>
    </subcellularLocation>
</comment>
<comment type="function">
    <text evidence="10">Endoglycosidase which is a cell surface and extracellular matrix-degrading enzyme. Cleaves heparan sulfate proteoglycans (HSPGs) into heparan sulfate side chains and core proteoglycans.</text>
</comment>
<keyword evidence="13" id="KW-1185">Reference proteome</keyword>
<dbReference type="EMBL" id="CM026424">
    <property type="protein sequence ID" value="KAG0580789.1"/>
    <property type="molecule type" value="Genomic_DNA"/>
</dbReference>
<keyword evidence="4 11" id="KW-0732">Signal</keyword>
<evidence type="ECO:0000256" key="8">
    <source>
        <dbReference type="ARBA" id="ARBA00023228"/>
    </source>
</evidence>
<gene>
    <name evidence="12" type="ORF">KC19_4G199400</name>
</gene>
<evidence type="ECO:0000256" key="1">
    <source>
        <dbReference type="ARBA" id="ARBA00004613"/>
    </source>
</evidence>
<proteinExistence type="inferred from homology"/>
<evidence type="ECO:0000256" key="7">
    <source>
        <dbReference type="ARBA" id="ARBA00023180"/>
    </source>
</evidence>
<evidence type="ECO:0000313" key="12">
    <source>
        <dbReference type="EMBL" id="KAG0580789.1"/>
    </source>
</evidence>
<dbReference type="Gene3D" id="3.20.20.80">
    <property type="entry name" value="Glycosidases"/>
    <property type="match status" value="1"/>
</dbReference>